<evidence type="ECO:0000313" key="2">
    <source>
        <dbReference type="Proteomes" id="UP000194946"/>
    </source>
</evidence>
<proteinExistence type="predicted"/>
<name>A0A251ZW36_9PROT</name>
<dbReference type="EMBL" id="JOPB01000003">
    <property type="protein sequence ID" value="OUI78897.1"/>
    <property type="molecule type" value="Genomic_DNA"/>
</dbReference>
<dbReference type="AlphaFoldDB" id="A0A251ZW36"/>
<reference evidence="2" key="1">
    <citation type="submission" date="2014-06" db="EMBL/GenBank/DDBJ databases">
        <authorList>
            <person name="Winans N.J."/>
            <person name="Newell P.D."/>
            <person name="Douglas A.E."/>
        </authorList>
    </citation>
    <scope>NUCLEOTIDE SEQUENCE [LARGE SCALE GENOMIC DNA]</scope>
    <source>
        <strain evidence="2">DmL_052</strain>
    </source>
</reference>
<sequence length="164" mass="18935">MIENPYTFLPQKSFTTTLTHYLMNERIPCFVVNHLAHVYFIAEIAKKTSFIIKKTQKNTPSLYLLSPQNAISYMGVRWWLSFIHQTSPILSQYVITDILDCYDHAGFAMAALRAGQKYILFDNTSAQFKNLQNRATSINVTIMDIKPKSFNLLDLNFKKNTLSK</sequence>
<comment type="caution">
    <text evidence="1">The sequence shown here is derived from an EMBL/GenBank/DDBJ whole genome shotgun (WGS) entry which is preliminary data.</text>
</comment>
<dbReference type="Proteomes" id="UP000194946">
    <property type="component" value="Unassembled WGS sequence"/>
</dbReference>
<protein>
    <submittedName>
        <fullName evidence="1">Uncharacterized protein</fullName>
    </submittedName>
</protein>
<accession>A0A251ZW36</accession>
<evidence type="ECO:0000313" key="1">
    <source>
        <dbReference type="EMBL" id="OUI78897.1"/>
    </source>
</evidence>
<organism evidence="1 2">
    <name type="scientific">Commensalibacter intestini</name>
    <dbReference type="NCBI Taxonomy" id="479936"/>
    <lineage>
        <taxon>Bacteria</taxon>
        <taxon>Pseudomonadati</taxon>
        <taxon>Pseudomonadota</taxon>
        <taxon>Alphaproteobacteria</taxon>
        <taxon>Acetobacterales</taxon>
        <taxon>Acetobacteraceae</taxon>
    </lineage>
</organism>
<dbReference type="RefSeq" id="WP_086632001.1">
    <property type="nucleotide sequence ID" value="NZ_JOPB01000003.1"/>
</dbReference>
<gene>
    <name evidence="1" type="ORF">HK18_05765</name>
</gene>
<keyword evidence="2" id="KW-1185">Reference proteome</keyword>